<dbReference type="PANTHER" id="PTHR33048">
    <property type="entry name" value="PTH11-LIKE INTEGRAL MEMBRANE PROTEIN (AFU_ORTHOLOGUE AFUA_5G11245)"/>
    <property type="match status" value="1"/>
</dbReference>
<dbReference type="AlphaFoldDB" id="A0A1Y1Y3P7"/>
<keyword evidence="2 6" id="KW-0812">Transmembrane</keyword>
<protein>
    <recommendedName>
        <fullName evidence="7">Rhodopsin domain-containing protein</fullName>
    </recommendedName>
</protein>
<evidence type="ECO:0000256" key="3">
    <source>
        <dbReference type="ARBA" id="ARBA00022989"/>
    </source>
</evidence>
<comment type="similarity">
    <text evidence="5">Belongs to the SAT4 family.</text>
</comment>
<feature type="transmembrane region" description="Helical" evidence="6">
    <location>
        <begin position="131"/>
        <end position="154"/>
    </location>
</feature>
<dbReference type="GO" id="GO:0016020">
    <property type="term" value="C:membrane"/>
    <property type="evidence" value="ECO:0007669"/>
    <property type="project" value="UniProtKB-SubCell"/>
</dbReference>
<dbReference type="InterPro" id="IPR052337">
    <property type="entry name" value="SAT4-like"/>
</dbReference>
<accession>A0A1Y1Y3P7</accession>
<keyword evidence="9" id="KW-1185">Reference proteome</keyword>
<evidence type="ECO:0000313" key="8">
    <source>
        <dbReference type="EMBL" id="ORX92630.1"/>
    </source>
</evidence>
<evidence type="ECO:0000256" key="6">
    <source>
        <dbReference type="SAM" id="Phobius"/>
    </source>
</evidence>
<sequence length="318" mass="34421">MAESQQLDPNFLSQNKGTSILAICSTLTAIASSFVAARLYVRAKLLSRVGLDDWLIILSMGFVYITFGLNVASVKAGNGQHMAALSLKQKSDAILFTIAGFCPGILSFAIPKLAVVALLTKIMNPSRKHKIFLWALTSGCLLILLGCVVILFAQCNPSRSQWDFSVEKKCWSPWILVYYSMFAGNVSAAVDLYLAVYPAVVLYRLQLNMRKKLALSFALGLGSVAAAVAVYKSTRLPGLASADFTYNTSDITIWTSIEGNAIVIAACIPTLQPLFDLILGRRVFGSTNDRRYYKGYKESGRVKTGSGAIELSASANTG</sequence>
<keyword evidence="4 6" id="KW-0472">Membrane</keyword>
<dbReference type="Pfam" id="PF20684">
    <property type="entry name" value="Fung_rhodopsin"/>
    <property type="match status" value="1"/>
</dbReference>
<dbReference type="Proteomes" id="UP000193144">
    <property type="component" value="Unassembled WGS sequence"/>
</dbReference>
<comment type="caution">
    <text evidence="8">The sequence shown here is derived from an EMBL/GenBank/DDBJ whole genome shotgun (WGS) entry which is preliminary data.</text>
</comment>
<feature type="transmembrane region" description="Helical" evidence="6">
    <location>
        <begin position="53"/>
        <end position="73"/>
    </location>
</feature>
<feature type="non-terminal residue" evidence="8">
    <location>
        <position position="318"/>
    </location>
</feature>
<feature type="transmembrane region" description="Helical" evidence="6">
    <location>
        <begin position="174"/>
        <end position="201"/>
    </location>
</feature>
<proteinExistence type="inferred from homology"/>
<evidence type="ECO:0000256" key="1">
    <source>
        <dbReference type="ARBA" id="ARBA00004141"/>
    </source>
</evidence>
<comment type="subcellular location">
    <subcellularLocation>
        <location evidence="1">Membrane</location>
        <topology evidence="1">Multi-pass membrane protein</topology>
    </subcellularLocation>
</comment>
<evidence type="ECO:0000256" key="5">
    <source>
        <dbReference type="ARBA" id="ARBA00038359"/>
    </source>
</evidence>
<evidence type="ECO:0000313" key="9">
    <source>
        <dbReference type="Proteomes" id="UP000193144"/>
    </source>
</evidence>
<feature type="domain" description="Rhodopsin" evidence="7">
    <location>
        <begin position="37"/>
        <end position="275"/>
    </location>
</feature>
<dbReference type="OrthoDB" id="5331848at2759"/>
<name>A0A1Y1Y3P7_9PLEO</name>
<feature type="transmembrane region" description="Helical" evidence="6">
    <location>
        <begin position="93"/>
        <end position="119"/>
    </location>
</feature>
<gene>
    <name evidence="8" type="ORF">BCR34DRAFT_442949</name>
</gene>
<evidence type="ECO:0000256" key="4">
    <source>
        <dbReference type="ARBA" id="ARBA00023136"/>
    </source>
</evidence>
<organism evidence="8 9">
    <name type="scientific">Clohesyomyces aquaticus</name>
    <dbReference type="NCBI Taxonomy" id="1231657"/>
    <lineage>
        <taxon>Eukaryota</taxon>
        <taxon>Fungi</taxon>
        <taxon>Dikarya</taxon>
        <taxon>Ascomycota</taxon>
        <taxon>Pezizomycotina</taxon>
        <taxon>Dothideomycetes</taxon>
        <taxon>Pleosporomycetidae</taxon>
        <taxon>Pleosporales</taxon>
        <taxon>Lindgomycetaceae</taxon>
        <taxon>Clohesyomyces</taxon>
    </lineage>
</organism>
<dbReference type="PANTHER" id="PTHR33048:SF155">
    <property type="entry name" value="INTEGRAL MEMBRANE PROTEIN"/>
    <property type="match status" value="1"/>
</dbReference>
<feature type="transmembrane region" description="Helical" evidence="6">
    <location>
        <begin position="213"/>
        <end position="231"/>
    </location>
</feature>
<evidence type="ECO:0000256" key="2">
    <source>
        <dbReference type="ARBA" id="ARBA00022692"/>
    </source>
</evidence>
<dbReference type="STRING" id="1231657.A0A1Y1Y3P7"/>
<reference evidence="8 9" key="1">
    <citation type="submission" date="2016-07" db="EMBL/GenBank/DDBJ databases">
        <title>Pervasive Adenine N6-methylation of Active Genes in Fungi.</title>
        <authorList>
            <consortium name="DOE Joint Genome Institute"/>
            <person name="Mondo S.J."/>
            <person name="Dannebaum R.O."/>
            <person name="Kuo R.C."/>
            <person name="Labutti K."/>
            <person name="Haridas S."/>
            <person name="Kuo A."/>
            <person name="Salamov A."/>
            <person name="Ahrendt S.R."/>
            <person name="Lipzen A."/>
            <person name="Sullivan W."/>
            <person name="Andreopoulos W.B."/>
            <person name="Clum A."/>
            <person name="Lindquist E."/>
            <person name="Daum C."/>
            <person name="Ramamoorthy G.K."/>
            <person name="Gryganskyi A."/>
            <person name="Culley D."/>
            <person name="Magnuson J.K."/>
            <person name="James T.Y."/>
            <person name="O'Malley M.A."/>
            <person name="Stajich J.E."/>
            <person name="Spatafora J.W."/>
            <person name="Visel A."/>
            <person name="Grigoriev I.V."/>
        </authorList>
    </citation>
    <scope>NUCLEOTIDE SEQUENCE [LARGE SCALE GENOMIC DNA]</scope>
    <source>
        <strain evidence="8 9">CBS 115471</strain>
    </source>
</reference>
<dbReference type="InterPro" id="IPR049326">
    <property type="entry name" value="Rhodopsin_dom_fungi"/>
</dbReference>
<keyword evidence="3 6" id="KW-1133">Transmembrane helix</keyword>
<dbReference type="EMBL" id="MCFA01000379">
    <property type="protein sequence ID" value="ORX92630.1"/>
    <property type="molecule type" value="Genomic_DNA"/>
</dbReference>
<feature type="transmembrane region" description="Helical" evidence="6">
    <location>
        <begin position="20"/>
        <end position="41"/>
    </location>
</feature>
<evidence type="ECO:0000259" key="7">
    <source>
        <dbReference type="Pfam" id="PF20684"/>
    </source>
</evidence>